<dbReference type="PANTHER" id="PTHR43451:SF1">
    <property type="entry name" value="ACETYLTRANSFERASE"/>
    <property type="match status" value="1"/>
</dbReference>
<dbReference type="InterPro" id="IPR000182">
    <property type="entry name" value="GNAT_dom"/>
</dbReference>
<dbReference type="SUPFAM" id="SSF55729">
    <property type="entry name" value="Acyl-CoA N-acyltransferases (Nat)"/>
    <property type="match status" value="1"/>
</dbReference>
<keyword evidence="2" id="KW-0808">Transferase</keyword>
<sequence length="195" mass="22041">MYLRKYHPSDCAALAALFYETIHTVNARDYPQEQLDAWADGHVDLDAWNESFLAHNTYVAVQECDGAYDIDSRASDSADTVPGKTDGNPASTLIIGFGDMDDTGYLDRLYAHKDYQGRGVATAICDRLEEDFCLSRGRLLQNSAVQKRKNDTFTTHASITARPFFEKRGYTVVKAQQVVRKGISIRNYIMRKRIE</sequence>
<name>A0A9D2EJU1_9FIRM</name>
<dbReference type="EC" id="2.3.1.-" evidence="2"/>
<dbReference type="CDD" id="cd04301">
    <property type="entry name" value="NAT_SF"/>
    <property type="match status" value="1"/>
</dbReference>
<dbReference type="EMBL" id="DXBR01000034">
    <property type="protein sequence ID" value="HIZ38823.1"/>
    <property type="molecule type" value="Genomic_DNA"/>
</dbReference>
<dbReference type="InterPro" id="IPR016181">
    <property type="entry name" value="Acyl_CoA_acyltransferase"/>
</dbReference>
<accession>A0A9D2EJU1</accession>
<dbReference type="PROSITE" id="PS51186">
    <property type="entry name" value="GNAT"/>
    <property type="match status" value="1"/>
</dbReference>
<evidence type="ECO:0000259" key="1">
    <source>
        <dbReference type="PROSITE" id="PS51186"/>
    </source>
</evidence>
<dbReference type="GO" id="GO:0016747">
    <property type="term" value="F:acyltransferase activity, transferring groups other than amino-acyl groups"/>
    <property type="evidence" value="ECO:0007669"/>
    <property type="project" value="InterPro"/>
</dbReference>
<proteinExistence type="predicted"/>
<organism evidence="2 3">
    <name type="scientific">Candidatus Anaerobutyricum stercoris</name>
    <dbReference type="NCBI Taxonomy" id="2838457"/>
    <lineage>
        <taxon>Bacteria</taxon>
        <taxon>Bacillati</taxon>
        <taxon>Bacillota</taxon>
        <taxon>Clostridia</taxon>
        <taxon>Lachnospirales</taxon>
        <taxon>Lachnospiraceae</taxon>
        <taxon>Anaerobutyricum</taxon>
    </lineage>
</organism>
<dbReference type="PANTHER" id="PTHR43451">
    <property type="entry name" value="ACETYLTRANSFERASE (GNAT) FAMILY PROTEIN"/>
    <property type="match status" value="1"/>
</dbReference>
<evidence type="ECO:0000313" key="3">
    <source>
        <dbReference type="Proteomes" id="UP000824049"/>
    </source>
</evidence>
<reference evidence="2" key="1">
    <citation type="journal article" date="2021" name="PeerJ">
        <title>Extensive microbial diversity within the chicken gut microbiome revealed by metagenomics and culture.</title>
        <authorList>
            <person name="Gilroy R."/>
            <person name="Ravi A."/>
            <person name="Getino M."/>
            <person name="Pursley I."/>
            <person name="Horton D.L."/>
            <person name="Alikhan N.F."/>
            <person name="Baker D."/>
            <person name="Gharbi K."/>
            <person name="Hall N."/>
            <person name="Watson M."/>
            <person name="Adriaenssens E.M."/>
            <person name="Foster-Nyarko E."/>
            <person name="Jarju S."/>
            <person name="Secka A."/>
            <person name="Antonio M."/>
            <person name="Oren A."/>
            <person name="Chaudhuri R.R."/>
            <person name="La Ragione R."/>
            <person name="Hildebrand F."/>
            <person name="Pallen M.J."/>
        </authorList>
    </citation>
    <scope>NUCLEOTIDE SEQUENCE</scope>
    <source>
        <strain evidence="2">CHK179-28034</strain>
    </source>
</reference>
<comment type="caution">
    <text evidence="2">The sequence shown here is derived from an EMBL/GenBank/DDBJ whole genome shotgun (WGS) entry which is preliminary data.</text>
</comment>
<dbReference type="Pfam" id="PF13673">
    <property type="entry name" value="Acetyltransf_10"/>
    <property type="match status" value="1"/>
</dbReference>
<evidence type="ECO:0000313" key="2">
    <source>
        <dbReference type="EMBL" id="HIZ38823.1"/>
    </source>
</evidence>
<protein>
    <submittedName>
        <fullName evidence="2">GNAT family N-acetyltransferase</fullName>
        <ecNumber evidence="2">2.3.1.-</ecNumber>
    </submittedName>
</protein>
<reference evidence="2" key="2">
    <citation type="submission" date="2021-04" db="EMBL/GenBank/DDBJ databases">
        <authorList>
            <person name="Gilroy R."/>
        </authorList>
    </citation>
    <scope>NUCLEOTIDE SEQUENCE</scope>
    <source>
        <strain evidence="2">CHK179-28034</strain>
    </source>
</reference>
<dbReference type="Proteomes" id="UP000824049">
    <property type="component" value="Unassembled WGS sequence"/>
</dbReference>
<gene>
    <name evidence="2" type="ORF">H9968_02705</name>
</gene>
<dbReference type="AlphaFoldDB" id="A0A9D2EJU1"/>
<dbReference type="Gene3D" id="3.40.630.30">
    <property type="match status" value="1"/>
</dbReference>
<dbReference type="InterPro" id="IPR052564">
    <property type="entry name" value="N-acetyltrans/Recomb-assoc"/>
</dbReference>
<feature type="domain" description="N-acetyltransferase" evidence="1">
    <location>
        <begin position="25"/>
        <end position="195"/>
    </location>
</feature>
<keyword evidence="2" id="KW-0012">Acyltransferase</keyword>